<reference evidence="1" key="1">
    <citation type="submission" date="2023-08" db="EMBL/GenBank/DDBJ databases">
        <authorList>
            <person name="Chen Y."/>
            <person name="Shah S."/>
            <person name="Dougan E. K."/>
            <person name="Thang M."/>
            <person name="Chan C."/>
        </authorList>
    </citation>
    <scope>NUCLEOTIDE SEQUENCE</scope>
</reference>
<dbReference type="SUPFAM" id="SSF51556">
    <property type="entry name" value="Metallo-dependent hydrolases"/>
    <property type="match status" value="1"/>
</dbReference>
<organism evidence="1 2">
    <name type="scientific">Effrenium voratum</name>
    <dbReference type="NCBI Taxonomy" id="2562239"/>
    <lineage>
        <taxon>Eukaryota</taxon>
        <taxon>Sar</taxon>
        <taxon>Alveolata</taxon>
        <taxon>Dinophyceae</taxon>
        <taxon>Suessiales</taxon>
        <taxon>Symbiodiniaceae</taxon>
        <taxon>Effrenium</taxon>
    </lineage>
</organism>
<protein>
    <recommendedName>
        <fullName evidence="3">Glucuronate isomerase</fullName>
    </recommendedName>
</protein>
<evidence type="ECO:0008006" key="3">
    <source>
        <dbReference type="Google" id="ProtNLM"/>
    </source>
</evidence>
<dbReference type="Gene3D" id="1.10.2020.10">
    <property type="entry name" value="uronate isomerase, domain 2, chain A"/>
    <property type="match status" value="1"/>
</dbReference>
<sequence length="450" mass="50031">MLQGESALALLASLEPKQPLLLQERHLAEAVQQEVDGAEAVDVHTHLFPTSHGSGLMQYGIDSMLTYHYLVAEYMASAREAPEEFYALPICEQADRVWQGLFVDSSPMSEPCRGVLTTLQALGLQKEAAARDLPAIRRWYAGQDAEMFNEKMMRLARLRYIITSHDPFDAEQTALCLEPPASAPRYKSALALDELLEGNFPAACRALELRAKPKTLRAAQELLCECVAALQPVFVTAAAPEGFAYCRGEARPPSQDILDKDLSDPVFVPSSQQVLDALILPLCQHFSLPLSLRMGTRRAVNPALRLAGDAAGSAELRSLGHLCEANPKVKFLFTVLSRSDQHEAAVLASKFRNLHLWGCWWYCNYPSVVAETASLRLELLGLNFTYQASSARVHDQLIYKWIHARSMLKKLLAAKYSELMATGWQVSRGDIRRDVYRLLGGAFEEFLAKP</sequence>
<keyword evidence="2" id="KW-1185">Reference proteome</keyword>
<gene>
    <name evidence="1" type="ORF">EVOR1521_LOCUS18516</name>
</gene>
<dbReference type="AlphaFoldDB" id="A0AA36IUE4"/>
<proteinExistence type="predicted"/>
<dbReference type="Gene3D" id="3.20.20.140">
    <property type="entry name" value="Metal-dependent hydrolases"/>
    <property type="match status" value="1"/>
</dbReference>
<dbReference type="InterPro" id="IPR032466">
    <property type="entry name" value="Metal_Hydrolase"/>
</dbReference>
<evidence type="ECO:0000313" key="2">
    <source>
        <dbReference type="Proteomes" id="UP001178507"/>
    </source>
</evidence>
<evidence type="ECO:0000313" key="1">
    <source>
        <dbReference type="EMBL" id="CAJ1393702.1"/>
    </source>
</evidence>
<dbReference type="EMBL" id="CAUJNA010002635">
    <property type="protein sequence ID" value="CAJ1393702.1"/>
    <property type="molecule type" value="Genomic_DNA"/>
</dbReference>
<accession>A0AA36IUE4</accession>
<name>A0AA36IUE4_9DINO</name>
<dbReference type="Proteomes" id="UP001178507">
    <property type="component" value="Unassembled WGS sequence"/>
</dbReference>
<comment type="caution">
    <text evidence="1">The sequence shown here is derived from an EMBL/GenBank/DDBJ whole genome shotgun (WGS) entry which is preliminary data.</text>
</comment>